<dbReference type="InterPro" id="IPR011333">
    <property type="entry name" value="SKP1/BTB/POZ_sf"/>
</dbReference>
<keyword evidence="3" id="KW-1185">Reference proteome</keyword>
<feature type="domain" description="BTB" evidence="1">
    <location>
        <begin position="55"/>
        <end position="124"/>
    </location>
</feature>
<name>A0AAD7BSQ2_MYCRO</name>
<dbReference type="EMBL" id="JARKIE010000527">
    <property type="protein sequence ID" value="KAJ7629881.1"/>
    <property type="molecule type" value="Genomic_DNA"/>
</dbReference>
<organism evidence="2 3">
    <name type="scientific">Mycena rosella</name>
    <name type="common">Pink bonnet</name>
    <name type="synonym">Agaricus rosellus</name>
    <dbReference type="NCBI Taxonomy" id="1033263"/>
    <lineage>
        <taxon>Eukaryota</taxon>
        <taxon>Fungi</taxon>
        <taxon>Dikarya</taxon>
        <taxon>Basidiomycota</taxon>
        <taxon>Agaricomycotina</taxon>
        <taxon>Agaricomycetes</taxon>
        <taxon>Agaricomycetidae</taxon>
        <taxon>Agaricales</taxon>
        <taxon>Marasmiineae</taxon>
        <taxon>Mycenaceae</taxon>
        <taxon>Mycena</taxon>
    </lineage>
</organism>
<evidence type="ECO:0000259" key="1">
    <source>
        <dbReference type="PROSITE" id="PS50097"/>
    </source>
</evidence>
<dbReference type="AlphaFoldDB" id="A0AAD7BSQ2"/>
<protein>
    <recommendedName>
        <fullName evidence="1">BTB domain-containing protein</fullName>
    </recommendedName>
</protein>
<gene>
    <name evidence="2" type="ORF">B0H17DRAFT_1150396</name>
</gene>
<evidence type="ECO:0000313" key="3">
    <source>
        <dbReference type="Proteomes" id="UP001221757"/>
    </source>
</evidence>
<comment type="caution">
    <text evidence="2">The sequence shown here is derived from an EMBL/GenBank/DDBJ whole genome shotgun (WGS) entry which is preliminary data.</text>
</comment>
<accession>A0AAD7BSQ2</accession>
<reference evidence="2" key="1">
    <citation type="submission" date="2023-03" db="EMBL/GenBank/DDBJ databases">
        <title>Massive genome expansion in bonnet fungi (Mycena s.s.) driven by repeated elements and novel gene families across ecological guilds.</title>
        <authorList>
            <consortium name="Lawrence Berkeley National Laboratory"/>
            <person name="Harder C.B."/>
            <person name="Miyauchi S."/>
            <person name="Viragh M."/>
            <person name="Kuo A."/>
            <person name="Thoen E."/>
            <person name="Andreopoulos B."/>
            <person name="Lu D."/>
            <person name="Skrede I."/>
            <person name="Drula E."/>
            <person name="Henrissat B."/>
            <person name="Morin E."/>
            <person name="Kohler A."/>
            <person name="Barry K."/>
            <person name="LaButti K."/>
            <person name="Morin E."/>
            <person name="Salamov A."/>
            <person name="Lipzen A."/>
            <person name="Mereny Z."/>
            <person name="Hegedus B."/>
            <person name="Baldrian P."/>
            <person name="Stursova M."/>
            <person name="Weitz H."/>
            <person name="Taylor A."/>
            <person name="Grigoriev I.V."/>
            <person name="Nagy L.G."/>
            <person name="Martin F."/>
            <person name="Kauserud H."/>
        </authorList>
    </citation>
    <scope>NUCLEOTIDE SEQUENCE</scope>
    <source>
        <strain evidence="2">CBHHK067</strain>
    </source>
</reference>
<dbReference type="CDD" id="cd18186">
    <property type="entry name" value="BTB_POZ_ZBTB_KLHL-like"/>
    <property type="match status" value="1"/>
</dbReference>
<proteinExistence type="predicted"/>
<sequence>MVLKSALLARVDERVGNSRQFQVPSTTPSAMADTQPRLELVDKSARDPNFYAEDGNIILAAKDSENRTIYFRLHRSILVKHSPVFADMFSMPPPPTAEKYDGVPLVEMPDDADGLRTLIALLYDPQCISVILKSEDFAARMFDPAVLARKYQVDWIREMVASHLEQQWPRTLIDWDTMADAELGYFFTGIPHANLKVHRLPEPVTAIRLARECDVPAVIPIAFLHLLRQPLEIDPDDAGDMHTSVWETPERALLAPADLHRLALARQRMGKWFKLHTEAWELEPCFSDMPCETRWLRILATVAIGVARDGNVLGASQRVFQGGMKDICTPCSLWCRDEIGEMREEFFDKLPTFFQL</sequence>
<dbReference type="PROSITE" id="PS50097">
    <property type="entry name" value="BTB"/>
    <property type="match status" value="1"/>
</dbReference>
<evidence type="ECO:0000313" key="2">
    <source>
        <dbReference type="EMBL" id="KAJ7629881.1"/>
    </source>
</evidence>
<dbReference type="SMART" id="SM00225">
    <property type="entry name" value="BTB"/>
    <property type="match status" value="1"/>
</dbReference>
<dbReference type="Gene3D" id="3.30.710.10">
    <property type="entry name" value="Potassium Channel Kv1.1, Chain A"/>
    <property type="match status" value="1"/>
</dbReference>
<dbReference type="SUPFAM" id="SSF54695">
    <property type="entry name" value="POZ domain"/>
    <property type="match status" value="1"/>
</dbReference>
<dbReference type="InterPro" id="IPR000210">
    <property type="entry name" value="BTB/POZ_dom"/>
</dbReference>
<dbReference type="Proteomes" id="UP001221757">
    <property type="component" value="Unassembled WGS sequence"/>
</dbReference>